<dbReference type="EMBL" id="CAEZXR010000404">
    <property type="protein sequence ID" value="CAB4731471.1"/>
    <property type="molecule type" value="Genomic_DNA"/>
</dbReference>
<feature type="compositionally biased region" description="Basic and acidic residues" evidence="1">
    <location>
        <begin position="16"/>
        <end position="36"/>
    </location>
</feature>
<sequence length="36" mass="4019">MHEDRGRVAFEQVGDQGRDVVGDERLQVERVHGGGQ</sequence>
<feature type="region of interest" description="Disordered" evidence="1">
    <location>
        <begin position="15"/>
        <end position="36"/>
    </location>
</feature>
<accession>A0A6J6S9C9</accession>
<evidence type="ECO:0000256" key="1">
    <source>
        <dbReference type="SAM" id="MobiDB-lite"/>
    </source>
</evidence>
<gene>
    <name evidence="2" type="ORF">UFOPK2579_02602</name>
</gene>
<reference evidence="2" key="1">
    <citation type="submission" date="2020-05" db="EMBL/GenBank/DDBJ databases">
        <authorList>
            <person name="Chiriac C."/>
            <person name="Salcher M."/>
            <person name="Ghai R."/>
            <person name="Kavagutti S V."/>
        </authorList>
    </citation>
    <scope>NUCLEOTIDE SEQUENCE</scope>
</reference>
<proteinExistence type="predicted"/>
<organism evidence="2">
    <name type="scientific">freshwater metagenome</name>
    <dbReference type="NCBI Taxonomy" id="449393"/>
    <lineage>
        <taxon>unclassified sequences</taxon>
        <taxon>metagenomes</taxon>
        <taxon>ecological metagenomes</taxon>
    </lineage>
</organism>
<evidence type="ECO:0000313" key="2">
    <source>
        <dbReference type="EMBL" id="CAB4731471.1"/>
    </source>
</evidence>
<dbReference type="AlphaFoldDB" id="A0A6J6S9C9"/>
<name>A0A6J6S9C9_9ZZZZ</name>
<protein>
    <submittedName>
        <fullName evidence="2">Unannotated protein</fullName>
    </submittedName>
</protein>